<proteinExistence type="inferred from homology"/>
<evidence type="ECO:0000256" key="1">
    <source>
        <dbReference type="ARBA" id="ARBA00010364"/>
    </source>
</evidence>
<dbReference type="PANTHER" id="PTHR13420:SF7">
    <property type="entry name" value="UPF0235 PROTEIN C15ORF40"/>
    <property type="match status" value="1"/>
</dbReference>
<sequence>MNHPWCGVLPHGLRLTVQVAPNARRSEAMGLVQDAIKIRLQAQPIEGRANDALLRFLADTLQVPRSAITITHGQSSRRKTVDVRSTSLSAEQAAHMLGINLEG</sequence>
<organism evidence="3 4">
    <name type="scientific">Noviherbaspirillum galbum</name>
    <dbReference type="NCBI Taxonomy" id="2709383"/>
    <lineage>
        <taxon>Bacteria</taxon>
        <taxon>Pseudomonadati</taxon>
        <taxon>Pseudomonadota</taxon>
        <taxon>Betaproteobacteria</taxon>
        <taxon>Burkholderiales</taxon>
        <taxon>Oxalobacteraceae</taxon>
        <taxon>Noviherbaspirillum</taxon>
    </lineage>
</organism>
<dbReference type="SMART" id="SM01152">
    <property type="entry name" value="DUF167"/>
    <property type="match status" value="1"/>
</dbReference>
<comment type="caution">
    <text evidence="3">The sequence shown here is derived from an EMBL/GenBank/DDBJ whole genome shotgun (WGS) entry which is preliminary data.</text>
</comment>
<accession>A0A6B3SUN9</accession>
<evidence type="ECO:0000256" key="2">
    <source>
        <dbReference type="HAMAP-Rule" id="MF_00634"/>
    </source>
</evidence>
<keyword evidence="4" id="KW-1185">Reference proteome</keyword>
<dbReference type="GO" id="GO:0005737">
    <property type="term" value="C:cytoplasm"/>
    <property type="evidence" value="ECO:0007669"/>
    <property type="project" value="TreeGrafter"/>
</dbReference>
<protein>
    <recommendedName>
        <fullName evidence="2">UPF0235 protein G3574_25430</fullName>
    </recommendedName>
</protein>
<dbReference type="RefSeq" id="WP_163968364.1">
    <property type="nucleotide sequence ID" value="NZ_JAAIVB010000079.1"/>
</dbReference>
<dbReference type="EMBL" id="JAAIVB010000079">
    <property type="protein sequence ID" value="NEX64437.1"/>
    <property type="molecule type" value="Genomic_DNA"/>
</dbReference>
<evidence type="ECO:0000313" key="3">
    <source>
        <dbReference type="EMBL" id="NEX64437.1"/>
    </source>
</evidence>
<dbReference type="InterPro" id="IPR003746">
    <property type="entry name" value="DUF167"/>
</dbReference>
<comment type="similarity">
    <text evidence="1 2">Belongs to the UPF0235 family.</text>
</comment>
<dbReference type="NCBIfam" id="TIGR00251">
    <property type="entry name" value="DUF167 family protein"/>
    <property type="match status" value="1"/>
</dbReference>
<dbReference type="AlphaFoldDB" id="A0A6B3SUN9"/>
<dbReference type="PANTHER" id="PTHR13420">
    <property type="entry name" value="UPF0235 PROTEIN C15ORF40"/>
    <property type="match status" value="1"/>
</dbReference>
<dbReference type="Gene3D" id="3.30.1200.10">
    <property type="entry name" value="YggU-like"/>
    <property type="match status" value="1"/>
</dbReference>
<dbReference type="InterPro" id="IPR036591">
    <property type="entry name" value="YggU-like_sf"/>
</dbReference>
<dbReference type="HAMAP" id="MF_00634">
    <property type="entry name" value="UPF0235"/>
    <property type="match status" value="1"/>
</dbReference>
<gene>
    <name evidence="3" type="ORF">G3574_25430</name>
</gene>
<evidence type="ECO:0000313" key="4">
    <source>
        <dbReference type="Proteomes" id="UP000482155"/>
    </source>
</evidence>
<dbReference type="SUPFAM" id="SSF69786">
    <property type="entry name" value="YggU-like"/>
    <property type="match status" value="1"/>
</dbReference>
<dbReference type="Proteomes" id="UP000482155">
    <property type="component" value="Unassembled WGS sequence"/>
</dbReference>
<dbReference type="Pfam" id="PF02594">
    <property type="entry name" value="DUF167"/>
    <property type="match status" value="1"/>
</dbReference>
<name>A0A6B3SUN9_9BURK</name>
<reference evidence="3 4" key="1">
    <citation type="submission" date="2020-02" db="EMBL/GenBank/DDBJ databases">
        <authorList>
            <person name="Kim M.K."/>
        </authorList>
    </citation>
    <scope>NUCLEOTIDE SEQUENCE [LARGE SCALE GENOMIC DNA]</scope>
    <source>
        <strain evidence="3 4">17J57-3</strain>
    </source>
</reference>